<accession>A0A830BE60</accession>
<gene>
    <name evidence="4" type="ORF">PHJA_000400300</name>
</gene>
<dbReference type="EMBL" id="BMAC01000046">
    <property type="protein sequence ID" value="GFP82573.1"/>
    <property type="molecule type" value="Genomic_DNA"/>
</dbReference>
<dbReference type="SUPFAM" id="SSF51735">
    <property type="entry name" value="NAD(P)-binding Rossmann-fold domains"/>
    <property type="match status" value="1"/>
</dbReference>
<feature type="compositionally biased region" description="Basic and acidic residues" evidence="3">
    <location>
        <begin position="392"/>
        <end position="404"/>
    </location>
</feature>
<evidence type="ECO:0000313" key="5">
    <source>
        <dbReference type="Proteomes" id="UP000653305"/>
    </source>
</evidence>
<dbReference type="OrthoDB" id="1256209at2759"/>
<keyword evidence="1" id="KW-0521">NADP</keyword>
<evidence type="ECO:0000313" key="4">
    <source>
        <dbReference type="EMBL" id="GFP82573.1"/>
    </source>
</evidence>
<dbReference type="Proteomes" id="UP000653305">
    <property type="component" value="Unassembled WGS sequence"/>
</dbReference>
<evidence type="ECO:0000256" key="2">
    <source>
        <dbReference type="ARBA" id="ARBA00023002"/>
    </source>
</evidence>
<evidence type="ECO:0000256" key="1">
    <source>
        <dbReference type="ARBA" id="ARBA00022857"/>
    </source>
</evidence>
<feature type="region of interest" description="Disordered" evidence="3">
    <location>
        <begin position="383"/>
        <end position="408"/>
    </location>
</feature>
<comment type="caution">
    <text evidence="4">The sequence shown here is derived from an EMBL/GenBank/DDBJ whole genome shotgun (WGS) entry which is preliminary data.</text>
</comment>
<dbReference type="PANTHER" id="PTHR10366">
    <property type="entry name" value="NAD DEPENDENT EPIMERASE/DEHYDRATASE"/>
    <property type="match status" value="1"/>
</dbReference>
<reference evidence="4" key="1">
    <citation type="submission" date="2020-07" db="EMBL/GenBank/DDBJ databases">
        <title>Ethylene signaling mediates host invasion by parasitic plants.</title>
        <authorList>
            <person name="Yoshida S."/>
        </authorList>
    </citation>
    <scope>NUCLEOTIDE SEQUENCE</scope>
    <source>
        <strain evidence="4">Okayama</strain>
    </source>
</reference>
<evidence type="ECO:0000256" key="3">
    <source>
        <dbReference type="SAM" id="MobiDB-lite"/>
    </source>
</evidence>
<dbReference type="GO" id="GO:0016616">
    <property type="term" value="F:oxidoreductase activity, acting on the CH-OH group of donors, NAD or NADP as acceptor"/>
    <property type="evidence" value="ECO:0007669"/>
    <property type="project" value="TreeGrafter"/>
</dbReference>
<protein>
    <submittedName>
        <fullName evidence="4">Tetraketide alpha-pyrone reductase 1</fullName>
    </submittedName>
</protein>
<dbReference type="InterPro" id="IPR036291">
    <property type="entry name" value="NAD(P)-bd_dom_sf"/>
</dbReference>
<organism evidence="4 5">
    <name type="scientific">Phtheirospermum japonicum</name>
    <dbReference type="NCBI Taxonomy" id="374723"/>
    <lineage>
        <taxon>Eukaryota</taxon>
        <taxon>Viridiplantae</taxon>
        <taxon>Streptophyta</taxon>
        <taxon>Embryophyta</taxon>
        <taxon>Tracheophyta</taxon>
        <taxon>Spermatophyta</taxon>
        <taxon>Magnoliopsida</taxon>
        <taxon>eudicotyledons</taxon>
        <taxon>Gunneridae</taxon>
        <taxon>Pentapetalae</taxon>
        <taxon>asterids</taxon>
        <taxon>lamiids</taxon>
        <taxon>Lamiales</taxon>
        <taxon>Orobanchaceae</taxon>
        <taxon>Orobanchaceae incertae sedis</taxon>
        <taxon>Phtheirospermum</taxon>
    </lineage>
</organism>
<proteinExistence type="predicted"/>
<keyword evidence="5" id="KW-1185">Reference proteome</keyword>
<dbReference type="PANTHER" id="PTHR10366:SF369">
    <property type="entry name" value="CINNAMOYL-COA REDUCTASE-LIKE PROTEIN"/>
    <property type="match status" value="1"/>
</dbReference>
<keyword evidence="2" id="KW-0560">Oxidoreductase</keyword>
<dbReference type="InterPro" id="IPR050425">
    <property type="entry name" value="NAD(P)_dehydrat-like"/>
</dbReference>
<dbReference type="AlphaFoldDB" id="A0A830BE60"/>
<dbReference type="Gene3D" id="3.40.50.720">
    <property type="entry name" value="NAD(P)-binding Rossmann-like Domain"/>
    <property type="match status" value="1"/>
</dbReference>
<name>A0A830BE60_9LAMI</name>
<sequence length="438" mass="49036">MHSVGPNAIDGKLNIRLGCRRWYKSIQRGDKVALGCAGPRSLSGIRRVDVTFHILSKTIQLWYPLSKVLAEKDAWEFAEENGLDIVVVNPGTVLGPMIPPAINALMLLTLKPSSRQRQLEGTCVLSLYRNMMTLPLRIHNFTLSTGSPDDDVDGEDTETDQEDPKLEVQAVLEYRNLIAIPAGKGKKGMQEWLRVYPTMVSSLSLIKLNGAVDKRCWEEDLAWAFMDKNKRISGNSSVLGAFPSGRWDMGFPSERWDRHLLMPSKESQPLTRKLWHSCNAERSDDVSQQLPQESGYDAVVSGQKTPKGAFFKSFQLRKSGNPYRPPHLNKIVDFHPCYWGILYGHIAKCILWLSQMKRIYGLVIFFKSGALNTFSELGVESSESSPFSTVESDQRGSSDSKTGNDEPVYVSPLASEMICANDKPESRIIDDNGLTYES</sequence>